<proteinExistence type="predicted"/>
<dbReference type="RefSeq" id="XP_012655532.1">
    <property type="nucleotide sequence ID" value="XM_012800078.1"/>
</dbReference>
<evidence type="ECO:0000313" key="1">
    <source>
        <dbReference type="EMBL" id="EWS71931.1"/>
    </source>
</evidence>
<name>W7XDK9_TETTS</name>
<reference evidence="2" key="1">
    <citation type="journal article" date="2006" name="PLoS Biol.">
        <title>Macronuclear genome sequence of the ciliate Tetrahymena thermophila, a model eukaryote.</title>
        <authorList>
            <person name="Eisen J.A."/>
            <person name="Coyne R.S."/>
            <person name="Wu M."/>
            <person name="Wu D."/>
            <person name="Thiagarajan M."/>
            <person name="Wortman J.R."/>
            <person name="Badger J.H."/>
            <person name="Ren Q."/>
            <person name="Amedeo P."/>
            <person name="Jones K.M."/>
            <person name="Tallon L.J."/>
            <person name="Delcher A.L."/>
            <person name="Salzberg S.L."/>
            <person name="Silva J.C."/>
            <person name="Haas B.J."/>
            <person name="Majoros W.H."/>
            <person name="Farzad M."/>
            <person name="Carlton J.M."/>
            <person name="Smith R.K. Jr."/>
            <person name="Garg J."/>
            <person name="Pearlman R.E."/>
            <person name="Karrer K.M."/>
            <person name="Sun L."/>
            <person name="Manning G."/>
            <person name="Elde N.C."/>
            <person name="Turkewitz A.P."/>
            <person name="Asai D.J."/>
            <person name="Wilkes D.E."/>
            <person name="Wang Y."/>
            <person name="Cai H."/>
            <person name="Collins K."/>
            <person name="Stewart B.A."/>
            <person name="Lee S.R."/>
            <person name="Wilamowska K."/>
            <person name="Weinberg Z."/>
            <person name="Ruzzo W.L."/>
            <person name="Wloga D."/>
            <person name="Gaertig J."/>
            <person name="Frankel J."/>
            <person name="Tsao C.-C."/>
            <person name="Gorovsky M.A."/>
            <person name="Keeling P.J."/>
            <person name="Waller R.F."/>
            <person name="Patron N.J."/>
            <person name="Cherry J.M."/>
            <person name="Stover N.A."/>
            <person name="Krieger C.J."/>
            <person name="del Toro C."/>
            <person name="Ryder H.F."/>
            <person name="Williamson S.C."/>
            <person name="Barbeau R.A."/>
            <person name="Hamilton E.P."/>
            <person name="Orias E."/>
        </authorList>
    </citation>
    <scope>NUCLEOTIDE SEQUENCE [LARGE SCALE GENOMIC DNA]</scope>
    <source>
        <strain evidence="2">SB210</strain>
    </source>
</reference>
<organism evidence="1 2">
    <name type="scientific">Tetrahymena thermophila (strain SB210)</name>
    <dbReference type="NCBI Taxonomy" id="312017"/>
    <lineage>
        <taxon>Eukaryota</taxon>
        <taxon>Sar</taxon>
        <taxon>Alveolata</taxon>
        <taxon>Ciliophora</taxon>
        <taxon>Intramacronucleata</taxon>
        <taxon>Oligohymenophorea</taxon>
        <taxon>Hymenostomatida</taxon>
        <taxon>Tetrahymenina</taxon>
        <taxon>Tetrahymenidae</taxon>
        <taxon>Tetrahymena</taxon>
    </lineage>
</organism>
<protein>
    <submittedName>
        <fullName evidence="1">Uncharacterized protein</fullName>
    </submittedName>
</protein>
<dbReference type="AlphaFoldDB" id="W7XDK9"/>
<evidence type="ECO:0000313" key="2">
    <source>
        <dbReference type="Proteomes" id="UP000009168"/>
    </source>
</evidence>
<keyword evidence="2" id="KW-1185">Reference proteome</keyword>
<sequence>MINNTKSLKDLAEFRMRIEKEPNKIRKFLLFCLKKYAQVQKSYVFSLSYTNRKKEQKSNDLNLRQINFHDFILWLILYFKKQAYRSLKYLLFPKLQAIFITEREMQ</sequence>
<accession>W7XDK9</accession>
<dbReference type="Proteomes" id="UP000009168">
    <property type="component" value="Unassembled WGS sequence"/>
</dbReference>
<dbReference type="InParanoid" id="W7XDK9"/>
<dbReference type="GeneID" id="24442269"/>
<gene>
    <name evidence="1" type="ORF">TTHERM_001388158</name>
</gene>
<dbReference type="KEGG" id="tet:TTHERM_001388158"/>
<dbReference type="EMBL" id="GG662457">
    <property type="protein sequence ID" value="EWS71931.1"/>
    <property type="molecule type" value="Genomic_DNA"/>
</dbReference>